<keyword evidence="9" id="KW-0175">Coiled coil</keyword>
<organism evidence="13 14">
    <name type="scientific">candidate division WOR-3 bacterium</name>
    <dbReference type="NCBI Taxonomy" id="2052148"/>
    <lineage>
        <taxon>Bacteria</taxon>
        <taxon>Bacteria division WOR-3</taxon>
    </lineage>
</organism>
<dbReference type="InterPro" id="IPR035965">
    <property type="entry name" value="PAS-like_dom_sf"/>
</dbReference>
<feature type="domain" description="PAC" evidence="12">
    <location>
        <begin position="86"/>
        <end position="138"/>
    </location>
</feature>
<dbReference type="SUPFAM" id="SSF55874">
    <property type="entry name" value="ATPase domain of HSP90 chaperone/DNA topoisomerase II/histidine kinase"/>
    <property type="match status" value="1"/>
</dbReference>
<dbReference type="Gene3D" id="3.30.565.10">
    <property type="entry name" value="Histidine kinase-like ATPase, C-terminal domain"/>
    <property type="match status" value="1"/>
</dbReference>
<dbReference type="EC" id="2.7.13.3" evidence="2"/>
<evidence type="ECO:0000256" key="2">
    <source>
        <dbReference type="ARBA" id="ARBA00012438"/>
    </source>
</evidence>
<dbReference type="InterPro" id="IPR004358">
    <property type="entry name" value="Sig_transdc_His_kin-like_C"/>
</dbReference>
<evidence type="ECO:0000256" key="1">
    <source>
        <dbReference type="ARBA" id="ARBA00000085"/>
    </source>
</evidence>
<dbReference type="EMBL" id="QNBE01000004">
    <property type="protein sequence ID" value="RKX71651.1"/>
    <property type="molecule type" value="Genomic_DNA"/>
</dbReference>
<dbReference type="PROSITE" id="PS50112">
    <property type="entry name" value="PAS"/>
    <property type="match status" value="1"/>
</dbReference>
<evidence type="ECO:0000256" key="8">
    <source>
        <dbReference type="ARBA" id="ARBA00023012"/>
    </source>
</evidence>
<name>A0A660SNL9_UNCW3</name>
<feature type="domain" description="PAS" evidence="11">
    <location>
        <begin position="14"/>
        <end position="58"/>
    </location>
</feature>
<evidence type="ECO:0000256" key="4">
    <source>
        <dbReference type="ARBA" id="ARBA00022679"/>
    </source>
</evidence>
<dbReference type="NCBIfam" id="TIGR00229">
    <property type="entry name" value="sensory_box"/>
    <property type="match status" value="1"/>
</dbReference>
<dbReference type="InterPro" id="IPR003661">
    <property type="entry name" value="HisK_dim/P_dom"/>
</dbReference>
<gene>
    <name evidence="13" type="ORF">DRP53_00775</name>
</gene>
<dbReference type="AlphaFoldDB" id="A0A660SNL9"/>
<evidence type="ECO:0000256" key="5">
    <source>
        <dbReference type="ARBA" id="ARBA00022741"/>
    </source>
</evidence>
<dbReference type="PROSITE" id="PS50113">
    <property type="entry name" value="PAC"/>
    <property type="match status" value="1"/>
</dbReference>
<keyword evidence="3" id="KW-0597">Phosphoprotein</keyword>
<dbReference type="CDD" id="cd00075">
    <property type="entry name" value="HATPase"/>
    <property type="match status" value="1"/>
</dbReference>
<dbReference type="PRINTS" id="PR00344">
    <property type="entry name" value="BCTRLSENSOR"/>
</dbReference>
<dbReference type="InterPro" id="IPR036097">
    <property type="entry name" value="HisK_dim/P_sf"/>
</dbReference>
<dbReference type="InterPro" id="IPR000014">
    <property type="entry name" value="PAS"/>
</dbReference>
<evidence type="ECO:0000256" key="9">
    <source>
        <dbReference type="SAM" id="Coils"/>
    </source>
</evidence>
<dbReference type="PROSITE" id="PS50109">
    <property type="entry name" value="HIS_KIN"/>
    <property type="match status" value="1"/>
</dbReference>
<evidence type="ECO:0000256" key="7">
    <source>
        <dbReference type="ARBA" id="ARBA00022840"/>
    </source>
</evidence>
<dbReference type="PANTHER" id="PTHR43065">
    <property type="entry name" value="SENSOR HISTIDINE KINASE"/>
    <property type="match status" value="1"/>
</dbReference>
<sequence length="369" mass="41261">MARKELIGLDLAVLRPFLEGLLKNMVGGVFSIDMEKRITSFNKAAEWITGYCYDDVIGGHCHEIFQSSICDSCPFAKVINTGVPVNKSEVVIHSKEKKPIAVSYSAFRLDDIHGQTRGMVVIFRDISEVKMLREQLLQSEKLAVLGQLAAGVAHEINNPINGIITYIHLLQKKLDKNEIDLEKWKEDLKLIERETQRIGRLVKNLLNFSRKTEPDLRPLKIDRLVEDTLPLLSDQFLIKHINVKKEVSGPIPEILGDVNQLQQVLINIIINSIQAVKEGGNIVIRVKPEGRKGSECFVRLEVEDDGVGIPTEKIDKIFDPFYTTKSAKEGGIGLGLSIVQQIVKAHHGRISIESEVGKGTTFSIIFPTL</sequence>
<dbReference type="SUPFAM" id="SSF47384">
    <property type="entry name" value="Homodimeric domain of signal transducing histidine kinase"/>
    <property type="match status" value="1"/>
</dbReference>
<dbReference type="SUPFAM" id="SSF55785">
    <property type="entry name" value="PYP-like sensor domain (PAS domain)"/>
    <property type="match status" value="1"/>
</dbReference>
<evidence type="ECO:0000256" key="3">
    <source>
        <dbReference type="ARBA" id="ARBA00022553"/>
    </source>
</evidence>
<comment type="caution">
    <text evidence="13">The sequence shown here is derived from an EMBL/GenBank/DDBJ whole genome shotgun (WGS) entry which is preliminary data.</text>
</comment>
<protein>
    <recommendedName>
        <fullName evidence="2">histidine kinase</fullName>
        <ecNumber evidence="2">2.7.13.3</ecNumber>
    </recommendedName>
</protein>
<keyword evidence="4" id="KW-0808">Transferase</keyword>
<keyword evidence="5" id="KW-0547">Nucleotide-binding</keyword>
<keyword evidence="6" id="KW-0418">Kinase</keyword>
<dbReference type="GO" id="GO:0005524">
    <property type="term" value="F:ATP binding"/>
    <property type="evidence" value="ECO:0007669"/>
    <property type="project" value="UniProtKB-KW"/>
</dbReference>
<dbReference type="Gene3D" id="1.10.287.130">
    <property type="match status" value="1"/>
</dbReference>
<dbReference type="PANTHER" id="PTHR43065:SF10">
    <property type="entry name" value="PEROXIDE STRESS-ACTIVATED HISTIDINE KINASE MAK3"/>
    <property type="match status" value="1"/>
</dbReference>
<keyword evidence="8" id="KW-0902">Two-component regulatory system</keyword>
<dbReference type="GO" id="GO:0000155">
    <property type="term" value="F:phosphorelay sensor kinase activity"/>
    <property type="evidence" value="ECO:0007669"/>
    <property type="project" value="InterPro"/>
</dbReference>
<dbReference type="InterPro" id="IPR036890">
    <property type="entry name" value="HATPase_C_sf"/>
</dbReference>
<comment type="catalytic activity">
    <reaction evidence="1">
        <text>ATP + protein L-histidine = ADP + protein N-phospho-L-histidine.</text>
        <dbReference type="EC" id="2.7.13.3"/>
    </reaction>
</comment>
<evidence type="ECO:0000259" key="10">
    <source>
        <dbReference type="PROSITE" id="PS50109"/>
    </source>
</evidence>
<dbReference type="SMART" id="SM00387">
    <property type="entry name" value="HATPase_c"/>
    <property type="match status" value="1"/>
</dbReference>
<proteinExistence type="predicted"/>
<dbReference type="Gene3D" id="3.30.450.20">
    <property type="entry name" value="PAS domain"/>
    <property type="match status" value="1"/>
</dbReference>
<dbReference type="SMART" id="SM00091">
    <property type="entry name" value="PAS"/>
    <property type="match status" value="1"/>
</dbReference>
<dbReference type="InterPro" id="IPR003594">
    <property type="entry name" value="HATPase_dom"/>
</dbReference>
<dbReference type="FunFam" id="3.30.565.10:FF:000006">
    <property type="entry name" value="Sensor histidine kinase WalK"/>
    <property type="match status" value="1"/>
</dbReference>
<evidence type="ECO:0000313" key="13">
    <source>
        <dbReference type="EMBL" id="RKX71651.1"/>
    </source>
</evidence>
<evidence type="ECO:0000256" key="6">
    <source>
        <dbReference type="ARBA" id="ARBA00022777"/>
    </source>
</evidence>
<dbReference type="CDD" id="cd00082">
    <property type="entry name" value="HisKA"/>
    <property type="match status" value="1"/>
</dbReference>
<dbReference type="InterPro" id="IPR005467">
    <property type="entry name" value="His_kinase_dom"/>
</dbReference>
<feature type="coiled-coil region" evidence="9">
    <location>
        <begin position="167"/>
        <end position="194"/>
    </location>
</feature>
<dbReference type="Pfam" id="PF13426">
    <property type="entry name" value="PAS_9"/>
    <property type="match status" value="1"/>
</dbReference>
<evidence type="ECO:0000259" key="12">
    <source>
        <dbReference type="PROSITE" id="PS50113"/>
    </source>
</evidence>
<dbReference type="Pfam" id="PF00512">
    <property type="entry name" value="HisKA"/>
    <property type="match status" value="1"/>
</dbReference>
<dbReference type="InterPro" id="IPR000700">
    <property type="entry name" value="PAS-assoc_C"/>
</dbReference>
<reference evidence="13 14" key="1">
    <citation type="submission" date="2018-06" db="EMBL/GenBank/DDBJ databases">
        <title>Extensive metabolic versatility and redundancy in microbially diverse, dynamic hydrothermal sediments.</title>
        <authorList>
            <person name="Dombrowski N."/>
            <person name="Teske A."/>
            <person name="Baker B.J."/>
        </authorList>
    </citation>
    <scope>NUCLEOTIDE SEQUENCE [LARGE SCALE GENOMIC DNA]</scope>
    <source>
        <strain evidence="13">B36_G15</strain>
    </source>
</reference>
<keyword evidence="7" id="KW-0067">ATP-binding</keyword>
<dbReference type="Proteomes" id="UP000268469">
    <property type="component" value="Unassembled WGS sequence"/>
</dbReference>
<feature type="domain" description="Histidine kinase" evidence="10">
    <location>
        <begin position="151"/>
        <end position="369"/>
    </location>
</feature>
<dbReference type="SMART" id="SM00388">
    <property type="entry name" value="HisKA"/>
    <property type="match status" value="1"/>
</dbReference>
<evidence type="ECO:0000313" key="14">
    <source>
        <dbReference type="Proteomes" id="UP000268469"/>
    </source>
</evidence>
<evidence type="ECO:0000259" key="11">
    <source>
        <dbReference type="PROSITE" id="PS50112"/>
    </source>
</evidence>
<dbReference type="Pfam" id="PF02518">
    <property type="entry name" value="HATPase_c"/>
    <property type="match status" value="1"/>
</dbReference>
<dbReference type="CDD" id="cd00130">
    <property type="entry name" value="PAS"/>
    <property type="match status" value="1"/>
</dbReference>
<accession>A0A660SNL9</accession>